<dbReference type="AlphaFoldDB" id="A0A2J6PLL8"/>
<reference evidence="1 2" key="1">
    <citation type="submission" date="2016-05" db="EMBL/GenBank/DDBJ databases">
        <title>A degradative enzymes factory behind the ericoid mycorrhizal symbiosis.</title>
        <authorList>
            <consortium name="DOE Joint Genome Institute"/>
            <person name="Martino E."/>
            <person name="Morin E."/>
            <person name="Grelet G."/>
            <person name="Kuo A."/>
            <person name="Kohler A."/>
            <person name="Daghino S."/>
            <person name="Barry K."/>
            <person name="Choi C."/>
            <person name="Cichocki N."/>
            <person name="Clum A."/>
            <person name="Copeland A."/>
            <person name="Hainaut M."/>
            <person name="Haridas S."/>
            <person name="Labutti K."/>
            <person name="Lindquist E."/>
            <person name="Lipzen A."/>
            <person name="Khouja H.-R."/>
            <person name="Murat C."/>
            <person name="Ohm R."/>
            <person name="Olson A."/>
            <person name="Spatafora J."/>
            <person name="Veneault-Fourrey C."/>
            <person name="Henrissat B."/>
            <person name="Grigoriev I."/>
            <person name="Martin F."/>
            <person name="Perotto S."/>
        </authorList>
    </citation>
    <scope>NUCLEOTIDE SEQUENCE [LARGE SCALE GENOMIC DNA]</scope>
    <source>
        <strain evidence="1 2">UAMH 7357</strain>
    </source>
</reference>
<dbReference type="Proteomes" id="UP000235672">
    <property type="component" value="Unassembled WGS sequence"/>
</dbReference>
<name>A0A2J6PLL8_9HELO</name>
<protein>
    <submittedName>
        <fullName evidence="1">Uncharacterized protein</fullName>
    </submittedName>
</protein>
<dbReference type="OrthoDB" id="10647209at2759"/>
<organism evidence="1 2">
    <name type="scientific">Hyaloscypha hepaticicola</name>
    <dbReference type="NCBI Taxonomy" id="2082293"/>
    <lineage>
        <taxon>Eukaryota</taxon>
        <taxon>Fungi</taxon>
        <taxon>Dikarya</taxon>
        <taxon>Ascomycota</taxon>
        <taxon>Pezizomycotina</taxon>
        <taxon>Leotiomycetes</taxon>
        <taxon>Helotiales</taxon>
        <taxon>Hyaloscyphaceae</taxon>
        <taxon>Hyaloscypha</taxon>
    </lineage>
</organism>
<dbReference type="STRING" id="1745343.A0A2J6PLL8"/>
<accession>A0A2J6PLL8</accession>
<gene>
    <name evidence="1" type="ORF">NA56DRAFT_357956</name>
</gene>
<proteinExistence type="predicted"/>
<keyword evidence="2" id="KW-1185">Reference proteome</keyword>
<sequence>MQSLRPGLHSFSEDRVRKILEHSTHHREAGATFAPAEFRCLGTAYEYDSDGGFHAFNALRRKERGRKWTRDYCAQVNDPETHLTYLDQAFSKLLDCHFQPRGPSEILVQRACHMLSRLPEVPLEFEQSSRDELNSLSEGYFKVSEFPSEFRSWKDLKVVSFVSTNVIRLTLGILMDPETWSGGVFRRLVDTICELLQSVSEGDLGVEESPQAKFLVKSFLWSAWQRSMMLFLSYCLTIQLQIGYNFERNDQLALRPTIVALRQSDCQMPGYMCR</sequence>
<evidence type="ECO:0000313" key="1">
    <source>
        <dbReference type="EMBL" id="PMD14924.1"/>
    </source>
</evidence>
<evidence type="ECO:0000313" key="2">
    <source>
        <dbReference type="Proteomes" id="UP000235672"/>
    </source>
</evidence>
<dbReference type="EMBL" id="KZ613517">
    <property type="protein sequence ID" value="PMD14924.1"/>
    <property type="molecule type" value="Genomic_DNA"/>
</dbReference>